<keyword evidence="1" id="KW-0472">Membrane</keyword>
<proteinExistence type="predicted"/>
<evidence type="ECO:0000256" key="1">
    <source>
        <dbReference type="SAM" id="Phobius"/>
    </source>
</evidence>
<evidence type="ECO:0000313" key="2">
    <source>
        <dbReference type="Proteomes" id="UP000095281"/>
    </source>
</evidence>
<dbReference type="AlphaFoldDB" id="A0A1I8BLN4"/>
<keyword evidence="1" id="KW-0812">Transmembrane</keyword>
<name>A0A1I8BLN4_MELHA</name>
<dbReference type="Proteomes" id="UP000095281">
    <property type="component" value="Unplaced"/>
</dbReference>
<dbReference type="WBParaSite" id="MhA1_Contig298.frz3.gene3">
    <property type="protein sequence ID" value="MhA1_Contig298.frz3.gene3"/>
    <property type="gene ID" value="MhA1_Contig298.frz3.gene3"/>
</dbReference>
<feature type="transmembrane region" description="Helical" evidence="1">
    <location>
        <begin position="194"/>
        <end position="218"/>
    </location>
</feature>
<protein>
    <submittedName>
        <fullName evidence="3">Uncharacterized protein</fullName>
    </submittedName>
</protein>
<evidence type="ECO:0000313" key="3">
    <source>
        <dbReference type="WBParaSite" id="MhA1_Contig298.frz3.gene3"/>
    </source>
</evidence>
<accession>A0A1I8BLN4</accession>
<keyword evidence="2" id="KW-1185">Reference proteome</keyword>
<organism evidence="2 3">
    <name type="scientific">Meloidogyne hapla</name>
    <name type="common">Root-knot nematode worm</name>
    <dbReference type="NCBI Taxonomy" id="6305"/>
    <lineage>
        <taxon>Eukaryota</taxon>
        <taxon>Metazoa</taxon>
        <taxon>Ecdysozoa</taxon>
        <taxon>Nematoda</taxon>
        <taxon>Chromadorea</taxon>
        <taxon>Rhabditida</taxon>
        <taxon>Tylenchina</taxon>
        <taxon>Tylenchomorpha</taxon>
        <taxon>Tylenchoidea</taxon>
        <taxon>Meloidogynidae</taxon>
        <taxon>Meloidogyninae</taxon>
        <taxon>Meloidogyne</taxon>
    </lineage>
</organism>
<reference evidence="3" key="1">
    <citation type="submission" date="2016-11" db="UniProtKB">
        <authorList>
            <consortium name="WormBaseParasite"/>
        </authorList>
    </citation>
    <scope>IDENTIFICATION</scope>
</reference>
<keyword evidence="1" id="KW-1133">Transmembrane helix</keyword>
<feature type="transmembrane region" description="Helical" evidence="1">
    <location>
        <begin position="167"/>
        <end position="188"/>
    </location>
</feature>
<sequence length="246" mass="27616">MLINYKKIILNILTALTVQQLCFCVFSFPASSEFLLRPISSKSSSETVKASLLLNKNSEEILNKNRNQNNRRIKRRLPFSQISKLFSKITGRAKVADSVDDVVVGVGGKLIVKNGADKIDDVIGPSKNLGNMPIRGMNRRQNYRPYEPPQFGSYNTKDEVQKARSKALSGANLALAAGGIAAGAWYFSGNHTSFITIVILFILISLLFAIAIIFYCFFRRKKRGYYAVNDTYALMSFVKKLLFYLF</sequence>